<sequence>MENHKALYMYLPEKLKTEVVVEPATVLDPFVLEYANEKVDETEIDDVKKEAEGNMYEMYVRGIKGIEEQSEHSGWIIDEMTTDISLLSQVYEDFPVDEVIILTASNIDFLLERFQSYEKHPTDFQNFRNFFLSIGENDAAWRTPSTPSTDSYKEQIATDILSDILKFNLIEDEDVEEEEELNTTRKSLVQQYEESLNTYFEEIKKVQAFFENAGLKTIEIDVTNLNMENLLKEVINNLKNKYRRLATEFSDSDHAEEVQQFLTQTVEGGESEGGDKGVDDFFAKNRRYGDTYYYCPVTFFDKFVLWRGKEQYAARFKDKIYLMATEKDMKNFVHSPRKYLPETHPPMKFPPPRICVVGVTGCGKTTVSKLLAKNLGYLIEHKAIPDMIICISVSRDENVKKLLERALREWRQTMKDNRKAEEVINAMKLQEWEEKRKARYNELMEIKRANRYSKKLSQEMEENTAPTIPEEETNELGFTSDTQVSFDSVVEQQEHEETLKILDEEIPELIFEEEHIESEEEATENKRFIKHLLEEWNKTKEEFRIWCDREYQNIYKLPIDRSIWGIWDQAKEVAFAVTSERKHYYSACTTKFMHTPKNFCTLTIHFKQEIEYASLDYHDLPVLGMLEQPVIPGLSISTSALICIGLNLKVFNPRTPKKYRPLYDEALKIFQQRRSDLIKYLDLMKKFRNPAVHYEEPDSPSTDKDVDEEEDKDEELTTIERSSSKLQQPPVI</sequence>
<keyword evidence="1" id="KW-0175">Coiled coil</keyword>
<dbReference type="AlphaFoldDB" id="A0A482VJH2"/>
<evidence type="ECO:0000256" key="1">
    <source>
        <dbReference type="SAM" id="Coils"/>
    </source>
</evidence>
<feature type="coiled-coil region" evidence="1">
    <location>
        <begin position="400"/>
        <end position="449"/>
    </location>
</feature>
<evidence type="ECO:0000313" key="3">
    <source>
        <dbReference type="EMBL" id="RZC32518.1"/>
    </source>
</evidence>
<accession>A0A482VJH2</accession>
<evidence type="ECO:0000256" key="2">
    <source>
        <dbReference type="SAM" id="MobiDB-lite"/>
    </source>
</evidence>
<reference evidence="3 4" key="1">
    <citation type="submission" date="2017-03" db="EMBL/GenBank/DDBJ databases">
        <title>Genome of the blue death feigning beetle - Asbolus verrucosus.</title>
        <authorList>
            <person name="Rider S.D."/>
        </authorList>
    </citation>
    <scope>NUCLEOTIDE SEQUENCE [LARGE SCALE GENOMIC DNA]</scope>
    <source>
        <strain evidence="3">Butters</strain>
        <tissue evidence="3">Head and leg muscle</tissue>
    </source>
</reference>
<proteinExistence type="predicted"/>
<dbReference type="SUPFAM" id="SSF52540">
    <property type="entry name" value="P-loop containing nucleoside triphosphate hydrolases"/>
    <property type="match status" value="2"/>
</dbReference>
<dbReference type="OrthoDB" id="424823at2759"/>
<organism evidence="3 4">
    <name type="scientific">Asbolus verrucosus</name>
    <name type="common">Desert ironclad beetle</name>
    <dbReference type="NCBI Taxonomy" id="1661398"/>
    <lineage>
        <taxon>Eukaryota</taxon>
        <taxon>Metazoa</taxon>
        <taxon>Ecdysozoa</taxon>
        <taxon>Arthropoda</taxon>
        <taxon>Hexapoda</taxon>
        <taxon>Insecta</taxon>
        <taxon>Pterygota</taxon>
        <taxon>Neoptera</taxon>
        <taxon>Endopterygota</taxon>
        <taxon>Coleoptera</taxon>
        <taxon>Polyphaga</taxon>
        <taxon>Cucujiformia</taxon>
        <taxon>Tenebrionidae</taxon>
        <taxon>Pimeliinae</taxon>
        <taxon>Asbolus</taxon>
    </lineage>
</organism>
<gene>
    <name evidence="3" type="ORF">BDFB_007482</name>
</gene>
<dbReference type="Proteomes" id="UP000292052">
    <property type="component" value="Unassembled WGS sequence"/>
</dbReference>
<dbReference type="STRING" id="1661398.A0A482VJH2"/>
<keyword evidence="4" id="KW-1185">Reference proteome</keyword>
<feature type="compositionally biased region" description="Acidic residues" evidence="2">
    <location>
        <begin position="705"/>
        <end position="717"/>
    </location>
</feature>
<evidence type="ECO:0000313" key="4">
    <source>
        <dbReference type="Proteomes" id="UP000292052"/>
    </source>
</evidence>
<name>A0A482VJH2_ASBVE</name>
<dbReference type="EMBL" id="QDEB01096586">
    <property type="protein sequence ID" value="RZC32518.1"/>
    <property type="molecule type" value="Genomic_DNA"/>
</dbReference>
<feature type="region of interest" description="Disordered" evidence="2">
    <location>
        <begin position="692"/>
        <end position="732"/>
    </location>
</feature>
<protein>
    <submittedName>
        <fullName evidence="3">AAA 17 domain containing protein</fullName>
    </submittedName>
</protein>
<dbReference type="Gene3D" id="3.40.50.300">
    <property type="entry name" value="P-loop containing nucleotide triphosphate hydrolases"/>
    <property type="match status" value="1"/>
</dbReference>
<feature type="compositionally biased region" description="Basic and acidic residues" evidence="2">
    <location>
        <begin position="693"/>
        <end position="704"/>
    </location>
</feature>
<comment type="caution">
    <text evidence="3">The sequence shown here is derived from an EMBL/GenBank/DDBJ whole genome shotgun (WGS) entry which is preliminary data.</text>
</comment>
<feature type="compositionally biased region" description="Polar residues" evidence="2">
    <location>
        <begin position="719"/>
        <end position="732"/>
    </location>
</feature>
<dbReference type="InterPro" id="IPR027417">
    <property type="entry name" value="P-loop_NTPase"/>
</dbReference>